<dbReference type="Gene3D" id="3.40.50.2000">
    <property type="entry name" value="Glycogen Phosphorylase B"/>
    <property type="match status" value="1"/>
</dbReference>
<gene>
    <name evidence="2" type="ORF">SAMN05421760_1011045</name>
</gene>
<dbReference type="STRING" id="619304.SAMN05421760_1011045"/>
<organism evidence="2 3">
    <name type="scientific">Neptunomonas antarctica</name>
    <dbReference type="NCBI Taxonomy" id="619304"/>
    <lineage>
        <taxon>Bacteria</taxon>
        <taxon>Pseudomonadati</taxon>
        <taxon>Pseudomonadota</taxon>
        <taxon>Gammaproteobacteria</taxon>
        <taxon>Oceanospirillales</taxon>
        <taxon>Oceanospirillaceae</taxon>
        <taxon>Neptunomonas</taxon>
    </lineage>
</organism>
<feature type="domain" description="Glycosyltransferase subfamily 4-like N-terminal" evidence="1">
    <location>
        <begin position="58"/>
        <end position="214"/>
    </location>
</feature>
<dbReference type="EMBL" id="FTOE01000001">
    <property type="protein sequence ID" value="SIS47860.1"/>
    <property type="molecule type" value="Genomic_DNA"/>
</dbReference>
<dbReference type="AlphaFoldDB" id="A0A1N7JEY3"/>
<dbReference type="Proteomes" id="UP000185999">
    <property type="component" value="Unassembled WGS sequence"/>
</dbReference>
<keyword evidence="3" id="KW-1185">Reference proteome</keyword>
<evidence type="ECO:0000313" key="3">
    <source>
        <dbReference type="Proteomes" id="UP000185999"/>
    </source>
</evidence>
<protein>
    <submittedName>
        <fullName evidence="2">Glycosyltransferase involved in cell wall bisynthesis</fullName>
    </submittedName>
</protein>
<dbReference type="SUPFAM" id="SSF53756">
    <property type="entry name" value="UDP-Glycosyltransferase/glycogen phosphorylase"/>
    <property type="match status" value="1"/>
</dbReference>
<sequence>MDSQLDSHTINNVLLIAFHYPPVKVSSGVQRTLAFSRYLPENQWQPWVLTAHPRAYPSISDDQIGDIPEGVVVKRAFALDSARHLSCRGRYLDILALPDRWISWWMAGVIGGLRTIRQNKVSLIWSTYPITTAHLIALVLQRVTGLPWVADFRDAMVDDVYPAPGIRRRCHAWIEKKTVEACAAAVFTSPGAIALYRQRYPTMAENKWHLIPNGYNEEIFAEVEADMKPEAGKAGRALRLIHSGVLYPSERDPKPFFEAIAELKVQGLLSVERIRIILRATEHDELYQPLIDALCINDIVALEPGISYREALSEMLNADGLLIFQAANCNHQIPAKLYEYFRAKRPIFALTDSHGDTASALRAAGIDTCVALDNKEAIKVGLLSFISALEQGTGAVVSQTDANYYSRRAFTKNLGALFNQVIAAAK</sequence>
<dbReference type="GO" id="GO:0016757">
    <property type="term" value="F:glycosyltransferase activity"/>
    <property type="evidence" value="ECO:0007669"/>
    <property type="project" value="UniProtKB-ARBA"/>
</dbReference>
<evidence type="ECO:0000313" key="2">
    <source>
        <dbReference type="EMBL" id="SIS47860.1"/>
    </source>
</evidence>
<evidence type="ECO:0000259" key="1">
    <source>
        <dbReference type="Pfam" id="PF13579"/>
    </source>
</evidence>
<name>A0A1N7JEY3_9GAMM</name>
<dbReference type="Pfam" id="PF13579">
    <property type="entry name" value="Glyco_trans_4_4"/>
    <property type="match status" value="1"/>
</dbReference>
<keyword evidence="2" id="KW-0808">Transferase</keyword>
<accession>A0A1N7JEY3</accession>
<dbReference type="RefSeq" id="WP_054343167.1">
    <property type="nucleotide sequence ID" value="NZ_FTOE01000001.1"/>
</dbReference>
<proteinExistence type="predicted"/>
<reference evidence="3" key="1">
    <citation type="submission" date="2017-01" db="EMBL/GenBank/DDBJ databases">
        <authorList>
            <person name="Varghese N."/>
            <person name="Submissions S."/>
        </authorList>
    </citation>
    <scope>NUCLEOTIDE SEQUENCE [LARGE SCALE GENOMIC DNA]</scope>
    <source>
        <strain evidence="3">DSM 22306</strain>
    </source>
</reference>
<dbReference type="OrthoDB" id="9794575at2"/>
<dbReference type="InterPro" id="IPR028098">
    <property type="entry name" value="Glyco_trans_4-like_N"/>
</dbReference>